<protein>
    <recommendedName>
        <fullName evidence="4">AP2/ERF domain-containing protein</fullName>
    </recommendedName>
</protein>
<evidence type="ECO:0000256" key="1">
    <source>
        <dbReference type="ARBA" id="ARBA00023015"/>
    </source>
</evidence>
<evidence type="ECO:0000256" key="3">
    <source>
        <dbReference type="ARBA" id="ARBA00023163"/>
    </source>
</evidence>
<dbReference type="PROSITE" id="PS51032">
    <property type="entry name" value="AP2_ERF"/>
    <property type="match status" value="1"/>
</dbReference>
<dbReference type="InterPro" id="IPR036955">
    <property type="entry name" value="AP2/ERF_dom_sf"/>
</dbReference>
<accession>A0A0F8YCD8</accession>
<dbReference type="InterPro" id="IPR003615">
    <property type="entry name" value="HNH_nuc"/>
</dbReference>
<evidence type="ECO:0000313" key="5">
    <source>
        <dbReference type="EMBL" id="KKK79023.1"/>
    </source>
</evidence>
<sequence>MNCLREYLAYDAETGRFTWIRSPVNSVKVGSIAGRLDTFGHRLINLHKRQFFAHRLAWYFVYGEWPPTDIDHKNRAPDDNRIDNLRLATQQQNCANATLRTDNKCGYKGVSGVNGKWRARISVNKKALWLGYHDTPESAALAYDNAAIKHFGEFAVLNCAQP</sequence>
<name>A0A0F8YCD8_9ZZZZ</name>
<feature type="domain" description="AP2/ERF" evidence="4">
    <location>
        <begin position="106"/>
        <end position="160"/>
    </location>
</feature>
<dbReference type="AlphaFoldDB" id="A0A0F8YCD8"/>
<dbReference type="SUPFAM" id="SSF54171">
    <property type="entry name" value="DNA-binding domain"/>
    <property type="match status" value="1"/>
</dbReference>
<dbReference type="SMART" id="SM00380">
    <property type="entry name" value="AP2"/>
    <property type="match status" value="1"/>
</dbReference>
<dbReference type="InterPro" id="IPR044925">
    <property type="entry name" value="His-Me_finger_sf"/>
</dbReference>
<dbReference type="GO" id="GO:0003700">
    <property type="term" value="F:DNA-binding transcription factor activity"/>
    <property type="evidence" value="ECO:0007669"/>
    <property type="project" value="InterPro"/>
</dbReference>
<dbReference type="GO" id="GO:0003677">
    <property type="term" value="F:DNA binding"/>
    <property type="evidence" value="ECO:0007669"/>
    <property type="project" value="UniProtKB-KW"/>
</dbReference>
<reference evidence="5" key="1">
    <citation type="journal article" date="2015" name="Nature">
        <title>Complex archaea that bridge the gap between prokaryotes and eukaryotes.</title>
        <authorList>
            <person name="Spang A."/>
            <person name="Saw J.H."/>
            <person name="Jorgensen S.L."/>
            <person name="Zaremba-Niedzwiedzka K."/>
            <person name="Martijn J."/>
            <person name="Lind A.E."/>
            <person name="van Eijk R."/>
            <person name="Schleper C."/>
            <person name="Guy L."/>
            <person name="Ettema T.J."/>
        </authorList>
    </citation>
    <scope>NUCLEOTIDE SEQUENCE</scope>
</reference>
<keyword evidence="2" id="KW-0238">DNA-binding</keyword>
<dbReference type="Gene3D" id="3.30.730.10">
    <property type="entry name" value="AP2/ERF domain"/>
    <property type="match status" value="1"/>
</dbReference>
<dbReference type="Pfam" id="PF13392">
    <property type="entry name" value="HNH_3"/>
    <property type="match status" value="1"/>
</dbReference>
<gene>
    <name evidence="5" type="ORF">LCGC14_2837680</name>
</gene>
<dbReference type="InterPro" id="IPR016177">
    <property type="entry name" value="DNA-bd_dom_sf"/>
</dbReference>
<keyword evidence="3" id="KW-0804">Transcription</keyword>
<dbReference type="Gene3D" id="3.90.75.20">
    <property type="match status" value="1"/>
</dbReference>
<proteinExistence type="predicted"/>
<evidence type="ECO:0000259" key="4">
    <source>
        <dbReference type="PROSITE" id="PS51032"/>
    </source>
</evidence>
<evidence type="ECO:0000256" key="2">
    <source>
        <dbReference type="ARBA" id="ARBA00023125"/>
    </source>
</evidence>
<dbReference type="EMBL" id="LAZR01054218">
    <property type="protein sequence ID" value="KKK79023.1"/>
    <property type="molecule type" value="Genomic_DNA"/>
</dbReference>
<dbReference type="SUPFAM" id="SSF54060">
    <property type="entry name" value="His-Me finger endonucleases"/>
    <property type="match status" value="1"/>
</dbReference>
<dbReference type="CDD" id="cd00018">
    <property type="entry name" value="AP2"/>
    <property type="match status" value="1"/>
</dbReference>
<comment type="caution">
    <text evidence="5">The sequence shown here is derived from an EMBL/GenBank/DDBJ whole genome shotgun (WGS) entry which is preliminary data.</text>
</comment>
<organism evidence="5">
    <name type="scientific">marine sediment metagenome</name>
    <dbReference type="NCBI Taxonomy" id="412755"/>
    <lineage>
        <taxon>unclassified sequences</taxon>
        <taxon>metagenomes</taxon>
        <taxon>ecological metagenomes</taxon>
    </lineage>
</organism>
<keyword evidence="1" id="KW-0805">Transcription regulation</keyword>
<dbReference type="InterPro" id="IPR001471">
    <property type="entry name" value="AP2/ERF_dom"/>
</dbReference>